<feature type="transmembrane region" description="Helical" evidence="1">
    <location>
        <begin position="122"/>
        <end position="140"/>
    </location>
</feature>
<dbReference type="PANTHER" id="PTHR36434">
    <property type="entry name" value="MEMBRANE PROTEASE YUGP-RELATED"/>
    <property type="match status" value="1"/>
</dbReference>
<dbReference type="STRING" id="1547283.A9C19_03215"/>
<organism evidence="2 3">
    <name type="scientific">Bacillus weihaiensis</name>
    <dbReference type="NCBI Taxonomy" id="1547283"/>
    <lineage>
        <taxon>Bacteria</taxon>
        <taxon>Bacillati</taxon>
        <taxon>Bacillota</taxon>
        <taxon>Bacilli</taxon>
        <taxon>Bacillales</taxon>
        <taxon>Bacillaceae</taxon>
        <taxon>Bacillus</taxon>
    </lineage>
</organism>
<evidence type="ECO:0000313" key="3">
    <source>
        <dbReference type="Proteomes" id="UP000181936"/>
    </source>
</evidence>
<evidence type="ECO:0000313" key="2">
    <source>
        <dbReference type="EMBL" id="APH03849.1"/>
    </source>
</evidence>
<dbReference type="Proteomes" id="UP000181936">
    <property type="component" value="Chromosome"/>
</dbReference>
<keyword evidence="1" id="KW-1133">Transmembrane helix</keyword>
<proteinExistence type="predicted"/>
<feature type="transmembrane region" description="Helical" evidence="1">
    <location>
        <begin position="200"/>
        <end position="222"/>
    </location>
</feature>
<dbReference type="KEGG" id="bwh:A9C19_03215"/>
<reference evidence="2 3" key="1">
    <citation type="journal article" date="2016" name="Sci. Rep.">
        <title>Complete genome sequence and transcriptomic analysis of a novel marine strain Bacillus weihaiensis reveals the mechanism of brown algae degradation.</title>
        <authorList>
            <person name="Zhu Y."/>
            <person name="Chen P."/>
            <person name="Bao Y."/>
            <person name="Men Y."/>
            <person name="Zeng Y."/>
            <person name="Yang J."/>
            <person name="Sun J."/>
            <person name="Sun Y."/>
        </authorList>
    </citation>
    <scope>NUCLEOTIDE SEQUENCE [LARGE SCALE GENOMIC DNA]</scope>
    <source>
        <strain evidence="2 3">Alg07</strain>
    </source>
</reference>
<keyword evidence="1" id="KW-0812">Transmembrane</keyword>
<feature type="transmembrane region" description="Helical" evidence="1">
    <location>
        <begin position="146"/>
        <end position="168"/>
    </location>
</feature>
<dbReference type="PANTHER" id="PTHR36434:SF1">
    <property type="entry name" value="MEMBRANE PROTEASE YUGP-RELATED"/>
    <property type="match status" value="1"/>
</dbReference>
<evidence type="ECO:0000256" key="1">
    <source>
        <dbReference type="SAM" id="Phobius"/>
    </source>
</evidence>
<keyword evidence="3" id="KW-1185">Reference proteome</keyword>
<name>A0A1L3MND0_9BACI</name>
<keyword evidence="1" id="KW-0472">Membrane</keyword>
<sequence>MFFHPMDILVFAAFGLSLWAQFKVKGNFNKWSQVEASSHKTGAEVARQILDQNGLYQVRVEAVRGTLTDHYDPMSRVVRLSEPVYHSHSIAAVSVAAHEVGHAIQHQKSYGALVLRHKMFPIVNLTSGIAPFLLIGGLFLGQLNLIGLGIILFSFAVAFQLITLPVEFNASSRAKKLMVSEGIITNNEEHGVNKVLGAAALTYVAGALMALFELLKFVMIFLQGDED</sequence>
<gene>
    <name evidence="2" type="ORF">A9C19_03215</name>
</gene>
<dbReference type="Pfam" id="PF04298">
    <property type="entry name" value="Zn_peptidase_2"/>
    <property type="match status" value="1"/>
</dbReference>
<dbReference type="AlphaFoldDB" id="A0A1L3MND0"/>
<accession>A0A1L3MND0</accession>
<protein>
    <submittedName>
        <fullName evidence="2">Peptidase</fullName>
    </submittedName>
</protein>
<dbReference type="EMBL" id="CP016020">
    <property type="protein sequence ID" value="APH03849.1"/>
    <property type="molecule type" value="Genomic_DNA"/>
</dbReference>
<dbReference type="InterPro" id="IPR007395">
    <property type="entry name" value="Zn_peptidase_2"/>
</dbReference>